<feature type="binding site" evidence="13">
    <location>
        <position position="283"/>
    </location>
    <ligand>
        <name>S-adenosyl-L-methionine</name>
        <dbReference type="ChEBI" id="CHEBI:59789"/>
    </ligand>
</feature>
<comment type="subcellular location">
    <subcellularLocation>
        <location evidence="2">Cytoplasm</location>
    </subcellularLocation>
</comment>
<evidence type="ECO:0000256" key="7">
    <source>
        <dbReference type="ARBA" id="ARBA00022679"/>
    </source>
</evidence>
<keyword evidence="7 13" id="KW-0808">Transferase</keyword>
<evidence type="ECO:0000259" key="14">
    <source>
        <dbReference type="PROSITE" id="PS51686"/>
    </source>
</evidence>
<gene>
    <name evidence="15" type="ORF">EDC37_12217</name>
</gene>
<keyword evidence="6 13" id="KW-0489">Methyltransferase</keyword>
<dbReference type="RefSeq" id="WP_132551375.1">
    <property type="nucleotide sequence ID" value="NZ_SMAA01000022.1"/>
</dbReference>
<reference evidence="15 16" key="1">
    <citation type="submission" date="2019-03" db="EMBL/GenBank/DDBJ databases">
        <title>Genomic Encyclopedia of Type Strains, Phase IV (KMG-IV): sequencing the most valuable type-strain genomes for metagenomic binning, comparative biology and taxonomic classification.</title>
        <authorList>
            <person name="Goeker M."/>
        </authorList>
    </citation>
    <scope>NUCLEOTIDE SEQUENCE [LARGE SCALE GENOMIC DNA]</scope>
    <source>
        <strain evidence="15 16">DSM 20467</strain>
    </source>
</reference>
<dbReference type="PROSITE" id="PS51686">
    <property type="entry name" value="SAM_MT_RSMB_NOP"/>
    <property type="match status" value="1"/>
</dbReference>
<comment type="catalytic activity">
    <reaction evidence="12">
        <text>cytidine(967) in 16S rRNA + S-adenosyl-L-methionine = 5-methylcytidine(967) in 16S rRNA + S-adenosyl-L-homocysteine + H(+)</text>
        <dbReference type="Rhea" id="RHEA:42748"/>
        <dbReference type="Rhea" id="RHEA-COMP:10219"/>
        <dbReference type="Rhea" id="RHEA-COMP:10220"/>
        <dbReference type="ChEBI" id="CHEBI:15378"/>
        <dbReference type="ChEBI" id="CHEBI:57856"/>
        <dbReference type="ChEBI" id="CHEBI:59789"/>
        <dbReference type="ChEBI" id="CHEBI:74483"/>
        <dbReference type="ChEBI" id="CHEBI:82748"/>
        <dbReference type="EC" id="2.1.1.176"/>
    </reaction>
</comment>
<dbReference type="Pfam" id="PF01189">
    <property type="entry name" value="Methyltr_RsmB-F"/>
    <property type="match status" value="1"/>
</dbReference>
<evidence type="ECO:0000256" key="13">
    <source>
        <dbReference type="PROSITE-ProRule" id="PRU01023"/>
    </source>
</evidence>
<feature type="binding site" evidence="13">
    <location>
        <position position="328"/>
    </location>
    <ligand>
        <name>S-adenosyl-L-methionine</name>
        <dbReference type="ChEBI" id="CHEBI:59789"/>
    </ligand>
</feature>
<feature type="binding site" evidence="13">
    <location>
        <begin position="259"/>
        <end position="265"/>
    </location>
    <ligand>
        <name>S-adenosyl-L-methionine</name>
        <dbReference type="ChEBI" id="CHEBI:59789"/>
    </ligand>
</feature>
<dbReference type="OrthoDB" id="9810297at2"/>
<evidence type="ECO:0000256" key="12">
    <source>
        <dbReference type="ARBA" id="ARBA00047283"/>
    </source>
</evidence>
<dbReference type="NCBIfam" id="NF011494">
    <property type="entry name" value="PRK14902.1"/>
    <property type="match status" value="1"/>
</dbReference>
<evidence type="ECO:0000256" key="11">
    <source>
        <dbReference type="ARBA" id="ARBA00031088"/>
    </source>
</evidence>
<evidence type="ECO:0000256" key="5">
    <source>
        <dbReference type="ARBA" id="ARBA00022552"/>
    </source>
</evidence>
<feature type="binding site" evidence="13">
    <location>
        <position position="310"/>
    </location>
    <ligand>
        <name>S-adenosyl-L-methionine</name>
        <dbReference type="ChEBI" id="CHEBI:59789"/>
    </ligand>
</feature>
<dbReference type="SUPFAM" id="SSF48013">
    <property type="entry name" value="NusB-like"/>
    <property type="match status" value="1"/>
</dbReference>
<dbReference type="Proteomes" id="UP000295188">
    <property type="component" value="Unassembled WGS sequence"/>
</dbReference>
<dbReference type="Pfam" id="PF01029">
    <property type="entry name" value="NusB"/>
    <property type="match status" value="1"/>
</dbReference>
<evidence type="ECO:0000313" key="16">
    <source>
        <dbReference type="Proteomes" id="UP000295188"/>
    </source>
</evidence>
<dbReference type="EC" id="2.1.1.176" evidence="3"/>
<evidence type="ECO:0000256" key="2">
    <source>
        <dbReference type="ARBA" id="ARBA00004496"/>
    </source>
</evidence>
<dbReference type="AlphaFoldDB" id="A0A4R3K2H2"/>
<feature type="domain" description="SAM-dependent MTase RsmB/NOP-type" evidence="14">
    <location>
        <begin position="169"/>
        <end position="442"/>
    </location>
</feature>
<dbReference type="Gene3D" id="1.10.940.10">
    <property type="entry name" value="NusB-like"/>
    <property type="match status" value="1"/>
</dbReference>
<dbReference type="GO" id="GO:0008649">
    <property type="term" value="F:rRNA methyltransferase activity"/>
    <property type="evidence" value="ECO:0007669"/>
    <property type="project" value="InterPro"/>
</dbReference>
<dbReference type="NCBIfam" id="TIGR00563">
    <property type="entry name" value="rsmB"/>
    <property type="match status" value="1"/>
</dbReference>
<evidence type="ECO:0000256" key="9">
    <source>
        <dbReference type="ARBA" id="ARBA00022884"/>
    </source>
</evidence>
<dbReference type="InterPro" id="IPR054728">
    <property type="entry name" value="RsmB-like_ferredoxin"/>
</dbReference>
<dbReference type="Gene3D" id="3.30.70.1170">
    <property type="entry name" value="Sun protein, domain 3"/>
    <property type="match status" value="1"/>
</dbReference>
<dbReference type="Pfam" id="PF22458">
    <property type="entry name" value="RsmF-B_ferredox"/>
    <property type="match status" value="1"/>
</dbReference>
<evidence type="ECO:0000256" key="8">
    <source>
        <dbReference type="ARBA" id="ARBA00022691"/>
    </source>
</evidence>
<feature type="active site" description="Nucleophile" evidence="13">
    <location>
        <position position="381"/>
    </location>
</feature>
<keyword evidence="9 13" id="KW-0694">RNA-binding</keyword>
<keyword evidence="16" id="KW-1185">Reference proteome</keyword>
<evidence type="ECO:0000256" key="10">
    <source>
        <dbReference type="ARBA" id="ARBA00030399"/>
    </source>
</evidence>
<evidence type="ECO:0000256" key="6">
    <source>
        <dbReference type="ARBA" id="ARBA00022603"/>
    </source>
</evidence>
<dbReference type="FunFam" id="3.40.50.150:FF:000257">
    <property type="entry name" value="16S rRNA methyltransferase"/>
    <property type="match status" value="1"/>
</dbReference>
<dbReference type="InterPro" id="IPR029063">
    <property type="entry name" value="SAM-dependent_MTases_sf"/>
</dbReference>
<dbReference type="GO" id="GO:0003723">
    <property type="term" value="F:RNA binding"/>
    <property type="evidence" value="ECO:0007669"/>
    <property type="project" value="UniProtKB-UniRule"/>
</dbReference>
<accession>A0A4R3K2H2</accession>
<dbReference type="PRINTS" id="PR02008">
    <property type="entry name" value="RCMTFAMILY"/>
</dbReference>
<dbReference type="InterPro" id="IPR006027">
    <property type="entry name" value="NusB_RsmB_TIM44"/>
</dbReference>
<keyword evidence="5" id="KW-0698">rRNA processing</keyword>
<dbReference type="EMBL" id="SMAA01000022">
    <property type="protein sequence ID" value="TCS76446.1"/>
    <property type="molecule type" value="Genomic_DNA"/>
</dbReference>
<comment type="function">
    <text evidence="1">Specifically methylates the cytosine at position 967 (m5C967) of 16S rRNA.</text>
</comment>
<sequence length="443" mass="49790">MNDRKAALKILLDIYENKAYANIALNRYFTNNQLEDIDRRFITQLVYGTVKAGDTLLWILRQYIKMPVSKVHPVIRTILRMGIYQLLYMDKVPASAACNESVKLAKKYGHVGTVKFVNAVLRSIARDRSKCDFTKAGGQTAYIALQYCHPEWLVKLFMDEFGREQTIALCQFNNTEAPLSLRCNTLKNTVEQLQEHLLKKGVECERSRFCEEAVVCTRHPSLTAMEFLREGRALVQDESSMLVAHVINPAPTDLVIDVCSAPGGKTTHIAALMGNKGKVIANDIHAHKIKLIEENAARLGITNIEVNIEDARNIGKSYKNMADKVLADVPCSGLGVLRRKVDARWNKTKAEIEKLPQLQYEILESAAEAVKPGGILVYSTCTIIKRENSEVVNKFLAAHEEFKLEPLDDFLPSGLQGRGSMLQLLPHVDNVDGFFIARMQKMK</sequence>
<protein>
    <recommendedName>
        <fullName evidence="3">16S rRNA (cytosine(967)-C(5))-methyltransferase</fullName>
        <ecNumber evidence="3">2.1.1.176</ecNumber>
    </recommendedName>
    <alternativeName>
        <fullName evidence="10">16S rRNA m5C967 methyltransferase</fullName>
    </alternativeName>
    <alternativeName>
        <fullName evidence="11">rRNA (cytosine-C(5)-)-methyltransferase RsmB</fullName>
    </alternativeName>
</protein>
<dbReference type="Gene3D" id="3.40.50.150">
    <property type="entry name" value="Vaccinia Virus protein VP39"/>
    <property type="match status" value="1"/>
</dbReference>
<keyword evidence="4" id="KW-0963">Cytoplasm</keyword>
<dbReference type="InterPro" id="IPR001678">
    <property type="entry name" value="MeTrfase_RsmB-F_NOP2_dom"/>
</dbReference>
<dbReference type="SUPFAM" id="SSF53335">
    <property type="entry name" value="S-adenosyl-L-methionine-dependent methyltransferases"/>
    <property type="match status" value="1"/>
</dbReference>
<dbReference type="InterPro" id="IPR004573">
    <property type="entry name" value="rRNA_ssu_MeTfrase_B"/>
</dbReference>
<evidence type="ECO:0000256" key="1">
    <source>
        <dbReference type="ARBA" id="ARBA00002724"/>
    </source>
</evidence>
<dbReference type="GO" id="GO:0005737">
    <property type="term" value="C:cytoplasm"/>
    <property type="evidence" value="ECO:0007669"/>
    <property type="project" value="UniProtKB-SubCell"/>
</dbReference>
<dbReference type="InterPro" id="IPR049560">
    <property type="entry name" value="MeTrfase_RsmB-F_NOP2_cat"/>
</dbReference>
<proteinExistence type="inferred from homology"/>
<dbReference type="PANTHER" id="PTHR22807">
    <property type="entry name" value="NOP2 YEAST -RELATED NOL1/NOP2/FMU SUN DOMAIN-CONTAINING"/>
    <property type="match status" value="1"/>
</dbReference>
<comment type="caution">
    <text evidence="15">The sequence shown here is derived from an EMBL/GenBank/DDBJ whole genome shotgun (WGS) entry which is preliminary data.</text>
</comment>
<evidence type="ECO:0000256" key="4">
    <source>
        <dbReference type="ARBA" id="ARBA00022490"/>
    </source>
</evidence>
<dbReference type="PANTHER" id="PTHR22807:SF53">
    <property type="entry name" value="RIBOSOMAL RNA SMALL SUBUNIT METHYLTRANSFERASE B-RELATED"/>
    <property type="match status" value="1"/>
</dbReference>
<name>A0A4R3K2H2_9FIRM</name>
<evidence type="ECO:0000313" key="15">
    <source>
        <dbReference type="EMBL" id="TCS76446.1"/>
    </source>
</evidence>
<dbReference type="InterPro" id="IPR035926">
    <property type="entry name" value="NusB-like_sf"/>
</dbReference>
<keyword evidence="8 13" id="KW-0949">S-adenosyl-L-methionine</keyword>
<comment type="similarity">
    <text evidence="13">Belongs to the class I-like SAM-binding methyltransferase superfamily. RsmB/NOP family.</text>
</comment>
<dbReference type="GO" id="GO:0006355">
    <property type="term" value="P:regulation of DNA-templated transcription"/>
    <property type="evidence" value="ECO:0007669"/>
    <property type="project" value="InterPro"/>
</dbReference>
<organism evidence="15 16">
    <name type="scientific">Pectinatus cerevisiiphilus</name>
    <dbReference type="NCBI Taxonomy" id="86956"/>
    <lineage>
        <taxon>Bacteria</taxon>
        <taxon>Bacillati</taxon>
        <taxon>Bacillota</taxon>
        <taxon>Negativicutes</taxon>
        <taxon>Selenomonadales</taxon>
        <taxon>Selenomonadaceae</taxon>
        <taxon>Pectinatus</taxon>
    </lineage>
</organism>
<evidence type="ECO:0000256" key="3">
    <source>
        <dbReference type="ARBA" id="ARBA00012140"/>
    </source>
</evidence>
<dbReference type="InterPro" id="IPR023267">
    <property type="entry name" value="RCMT"/>
</dbReference>
<dbReference type="CDD" id="cd02440">
    <property type="entry name" value="AdoMet_MTases"/>
    <property type="match status" value="1"/>
</dbReference>